<comment type="subcellular location">
    <subcellularLocation>
        <location evidence="1">Cell membrane</location>
        <topology evidence="1">Multi-pass membrane protein</topology>
    </subcellularLocation>
</comment>
<comment type="caution">
    <text evidence="7">The sequence shown here is derived from an EMBL/GenBank/DDBJ whole genome shotgun (WGS) entry which is preliminary data.</text>
</comment>
<feature type="transmembrane region" description="Helical" evidence="6">
    <location>
        <begin position="94"/>
        <end position="113"/>
    </location>
</feature>
<dbReference type="InterPro" id="IPR050833">
    <property type="entry name" value="Poly_Biosynth_Transport"/>
</dbReference>
<gene>
    <name evidence="7" type="ORF">GJG86_16180</name>
</gene>
<keyword evidence="8" id="KW-1185">Reference proteome</keyword>
<evidence type="ECO:0000256" key="2">
    <source>
        <dbReference type="ARBA" id="ARBA00022475"/>
    </source>
</evidence>
<evidence type="ECO:0000256" key="6">
    <source>
        <dbReference type="SAM" id="Phobius"/>
    </source>
</evidence>
<evidence type="ECO:0000256" key="5">
    <source>
        <dbReference type="ARBA" id="ARBA00023136"/>
    </source>
</evidence>
<evidence type="ECO:0000313" key="8">
    <source>
        <dbReference type="Proteomes" id="UP000438093"/>
    </source>
</evidence>
<dbReference type="PANTHER" id="PTHR30250:SF26">
    <property type="entry name" value="PSMA PROTEIN"/>
    <property type="match status" value="1"/>
</dbReference>
<name>A0A6N7RTB0_9ACTN</name>
<feature type="transmembrane region" description="Helical" evidence="6">
    <location>
        <begin position="20"/>
        <end position="38"/>
    </location>
</feature>
<feature type="transmembrane region" description="Helical" evidence="6">
    <location>
        <begin position="269"/>
        <end position="291"/>
    </location>
</feature>
<proteinExistence type="predicted"/>
<feature type="transmembrane region" description="Helical" evidence="6">
    <location>
        <begin position="470"/>
        <end position="488"/>
    </location>
</feature>
<keyword evidence="2" id="KW-1003">Cell membrane</keyword>
<keyword evidence="5 6" id="KW-0472">Membrane</keyword>
<keyword evidence="4 6" id="KW-1133">Transmembrane helix</keyword>
<feature type="transmembrane region" description="Helical" evidence="6">
    <location>
        <begin position="166"/>
        <end position="183"/>
    </location>
</feature>
<organism evidence="7 8">
    <name type="scientific">Eggerthella guodeyinii</name>
    <dbReference type="NCBI Taxonomy" id="2690837"/>
    <lineage>
        <taxon>Bacteria</taxon>
        <taxon>Bacillati</taxon>
        <taxon>Actinomycetota</taxon>
        <taxon>Coriobacteriia</taxon>
        <taxon>Eggerthellales</taxon>
        <taxon>Eggerthellaceae</taxon>
        <taxon>Eggerthella</taxon>
    </lineage>
</organism>
<feature type="transmembrane region" description="Helical" evidence="6">
    <location>
        <begin position="345"/>
        <end position="365"/>
    </location>
</feature>
<dbReference type="RefSeq" id="WP_154334871.1">
    <property type="nucleotide sequence ID" value="NZ_VTFY01000019.1"/>
</dbReference>
<feature type="transmembrane region" description="Helical" evidence="6">
    <location>
        <begin position="189"/>
        <end position="212"/>
    </location>
</feature>
<evidence type="ECO:0000256" key="1">
    <source>
        <dbReference type="ARBA" id="ARBA00004651"/>
    </source>
</evidence>
<accession>A0A6N7RTB0</accession>
<dbReference type="Pfam" id="PF01943">
    <property type="entry name" value="Polysacc_synt"/>
    <property type="match status" value="1"/>
</dbReference>
<dbReference type="EMBL" id="VTFY01000019">
    <property type="protein sequence ID" value="MRX84018.1"/>
    <property type="molecule type" value="Genomic_DNA"/>
</dbReference>
<feature type="transmembrane region" description="Helical" evidence="6">
    <location>
        <begin position="386"/>
        <end position="404"/>
    </location>
</feature>
<keyword evidence="3 6" id="KW-0812">Transmembrane</keyword>
<feature type="transmembrane region" description="Helical" evidence="6">
    <location>
        <begin position="410"/>
        <end position="429"/>
    </location>
</feature>
<dbReference type="Proteomes" id="UP000438093">
    <property type="component" value="Unassembled WGS sequence"/>
</dbReference>
<reference evidence="8" key="1">
    <citation type="submission" date="2019-08" db="EMBL/GenBank/DDBJ databases">
        <title>Arthrobacter sp. nov., isolated from plateau pika and Tibetan wild ass.</title>
        <authorList>
            <person name="Ge Y."/>
        </authorList>
    </citation>
    <scope>NUCLEOTIDE SEQUENCE [LARGE SCALE GENOMIC DNA]</scope>
    <source>
        <strain evidence="8">HF-4214</strain>
    </source>
</reference>
<dbReference type="AlphaFoldDB" id="A0A6N7RTB0"/>
<evidence type="ECO:0000313" key="7">
    <source>
        <dbReference type="EMBL" id="MRX84018.1"/>
    </source>
</evidence>
<protein>
    <submittedName>
        <fullName evidence="7">Oligosaccharide flippase family protein</fullName>
    </submittedName>
</protein>
<sequence>MPESSRALNAGRNILFGSLLKLYQIIMPFVLRTCMIYYMGVEYLGLNSLFISILQVLNLVELGVGNAMVYSMYKPISEADHPTLCALLRLYRTYYRLIGLIVGAIGLALLPFVPHLVAGNVPNGLSLQILYLLNLGATVLSYWLFAYKTSLLQAHQRSDIISKVMLAVNTIMYAVQIIVILAIKDYYLYVVVTLVAQACTNIIGALCATRLYPDLKPEGKLSKAQIRAINQRIKDLFTSKMGGAVFSAGSTLVISAFLGLTSLAVYQNYYYIVTSASSIVGVVFTACMAGIGNSIITETKEKNFLDFGKFSFVSLWIIGFCTCCILALCQPFMELWVGKELMLGFFAVACFAVYFFVYNTTAMLCTYKDAAGIWHEDRFRPLATSLANIVLSVALVTPLGVYGVALATPLSQAVVGVPWLLRNLFTYLFDGSMMREYVKKIMLYTALTAAGSGICYAACSAVTLPPAQTLIFRAFVCFLVFNVFYLACTCKSRDFRSSLEIVQRMTKGRIAPPKSTTGIDEEQR</sequence>
<dbReference type="InterPro" id="IPR002797">
    <property type="entry name" value="Polysacc_synth"/>
</dbReference>
<dbReference type="GO" id="GO:0005886">
    <property type="term" value="C:plasma membrane"/>
    <property type="evidence" value="ECO:0007669"/>
    <property type="project" value="UniProtKB-SubCell"/>
</dbReference>
<feature type="transmembrane region" description="Helical" evidence="6">
    <location>
        <begin position="441"/>
        <end position="464"/>
    </location>
</feature>
<feature type="transmembrane region" description="Helical" evidence="6">
    <location>
        <begin position="312"/>
        <end position="333"/>
    </location>
</feature>
<feature type="transmembrane region" description="Helical" evidence="6">
    <location>
        <begin position="125"/>
        <end position="145"/>
    </location>
</feature>
<dbReference type="PANTHER" id="PTHR30250">
    <property type="entry name" value="PST FAMILY PREDICTED COLANIC ACID TRANSPORTER"/>
    <property type="match status" value="1"/>
</dbReference>
<feature type="transmembrane region" description="Helical" evidence="6">
    <location>
        <begin position="241"/>
        <end position="263"/>
    </location>
</feature>
<evidence type="ECO:0000256" key="3">
    <source>
        <dbReference type="ARBA" id="ARBA00022692"/>
    </source>
</evidence>
<feature type="transmembrane region" description="Helical" evidence="6">
    <location>
        <begin position="50"/>
        <end position="73"/>
    </location>
</feature>
<evidence type="ECO:0000256" key="4">
    <source>
        <dbReference type="ARBA" id="ARBA00022989"/>
    </source>
</evidence>